<accession>A0A507CYD7</accession>
<protein>
    <recommendedName>
        <fullName evidence="3">Jacalin-type lectin domain-containing protein</fullName>
    </recommendedName>
</protein>
<dbReference type="SUPFAM" id="SSF51101">
    <property type="entry name" value="Mannose-binding lectins"/>
    <property type="match status" value="1"/>
</dbReference>
<name>A0A507CYD7_9FUNG</name>
<comment type="caution">
    <text evidence="1">The sequence shown here is derived from an EMBL/GenBank/DDBJ whole genome shotgun (WGS) entry which is preliminary data.</text>
</comment>
<dbReference type="AlphaFoldDB" id="A0A507CYD7"/>
<evidence type="ECO:0000313" key="2">
    <source>
        <dbReference type="Proteomes" id="UP000320333"/>
    </source>
</evidence>
<dbReference type="EMBL" id="QEAP01001504">
    <property type="protein sequence ID" value="TPX44229.1"/>
    <property type="molecule type" value="Genomic_DNA"/>
</dbReference>
<gene>
    <name evidence="1" type="ORF">CcCBS67573_g10422</name>
</gene>
<organism evidence="1 2">
    <name type="scientific">Chytriomyces confervae</name>
    <dbReference type="NCBI Taxonomy" id="246404"/>
    <lineage>
        <taxon>Eukaryota</taxon>
        <taxon>Fungi</taxon>
        <taxon>Fungi incertae sedis</taxon>
        <taxon>Chytridiomycota</taxon>
        <taxon>Chytridiomycota incertae sedis</taxon>
        <taxon>Chytridiomycetes</taxon>
        <taxon>Chytridiales</taxon>
        <taxon>Chytriomycetaceae</taxon>
        <taxon>Chytriomyces</taxon>
    </lineage>
</organism>
<dbReference type="Gene3D" id="2.100.10.30">
    <property type="entry name" value="Jacalin-like lectin domain"/>
    <property type="match status" value="1"/>
</dbReference>
<keyword evidence="2" id="KW-1185">Reference proteome</keyword>
<dbReference type="OrthoDB" id="2094192at2759"/>
<dbReference type="InterPro" id="IPR036404">
    <property type="entry name" value="Jacalin-like_lectin_dom_sf"/>
</dbReference>
<evidence type="ECO:0008006" key="3">
    <source>
        <dbReference type="Google" id="ProtNLM"/>
    </source>
</evidence>
<dbReference type="Proteomes" id="UP000320333">
    <property type="component" value="Unassembled WGS sequence"/>
</dbReference>
<sequence>MQGLHEAQVLSIVHGPTGSGGSPFDDLSAVPGGRTIEYIHRITGSSGLFWNTHALSLQFFYILDNGSEWTPGPRGDPANLQHAQLFDLTFHPTDDIASATVWNAYSHEIGRIVSGIEFHYTNKTRPGFKGKTVVGTVSPEFAANIVLPGRVVCSKGRAGMVLDGLQFYHLAGNCV</sequence>
<evidence type="ECO:0000313" key="1">
    <source>
        <dbReference type="EMBL" id="TPX44229.1"/>
    </source>
</evidence>
<reference evidence="1 2" key="1">
    <citation type="journal article" date="2019" name="Sci. Rep.">
        <title>Comparative genomics of chytrid fungi reveal insights into the obligate biotrophic and pathogenic lifestyle of Synchytrium endobioticum.</title>
        <authorList>
            <person name="van de Vossenberg B.T.L.H."/>
            <person name="Warris S."/>
            <person name="Nguyen H.D.T."/>
            <person name="van Gent-Pelzer M.P.E."/>
            <person name="Joly D.L."/>
            <person name="van de Geest H.C."/>
            <person name="Bonants P.J.M."/>
            <person name="Smith D.S."/>
            <person name="Levesque C.A."/>
            <person name="van der Lee T.A.J."/>
        </authorList>
    </citation>
    <scope>NUCLEOTIDE SEQUENCE [LARGE SCALE GENOMIC DNA]</scope>
    <source>
        <strain evidence="1 2">CBS 675.73</strain>
    </source>
</reference>
<proteinExistence type="predicted"/>